<feature type="transmembrane region" description="Helical" evidence="2">
    <location>
        <begin position="116"/>
        <end position="138"/>
    </location>
</feature>
<proteinExistence type="predicted"/>
<reference evidence="3" key="2">
    <citation type="submission" date="2020-01" db="EMBL/GenBank/DDBJ databases">
        <authorList>
            <person name="Campanaro S."/>
        </authorList>
    </citation>
    <scope>NUCLEOTIDE SEQUENCE</scope>
    <source>
        <strain evidence="3">AS01afH2WH_6</strain>
    </source>
</reference>
<accession>A0A971D087</accession>
<reference evidence="3" key="1">
    <citation type="journal article" date="2020" name="Biotechnol. Biofuels">
        <title>New insights from the biogas microbiome by comprehensive genome-resolved metagenomics of nearly 1600 species originating from multiple anaerobic digesters.</title>
        <authorList>
            <person name="Campanaro S."/>
            <person name="Treu L."/>
            <person name="Rodriguez-R L.M."/>
            <person name="Kovalovszki A."/>
            <person name="Ziels R.M."/>
            <person name="Maus I."/>
            <person name="Zhu X."/>
            <person name="Kougias P.G."/>
            <person name="Basile A."/>
            <person name="Luo G."/>
            <person name="Schluter A."/>
            <person name="Konstantinidis K.T."/>
            <person name="Angelidaki I."/>
        </authorList>
    </citation>
    <scope>NUCLEOTIDE SEQUENCE</scope>
    <source>
        <strain evidence="3">AS01afH2WH_6</strain>
    </source>
</reference>
<dbReference type="RefSeq" id="WP_273174077.1">
    <property type="nucleotide sequence ID" value="NZ_JAAXZR010000024.1"/>
</dbReference>
<name>A0A971D087_9BIFI</name>
<keyword evidence="2" id="KW-1133">Transmembrane helix</keyword>
<keyword evidence="2" id="KW-0812">Transmembrane</keyword>
<organism evidence="3 4">
    <name type="scientific">Bifidobacterium crudilactis</name>
    <dbReference type="NCBI Taxonomy" id="327277"/>
    <lineage>
        <taxon>Bacteria</taxon>
        <taxon>Bacillati</taxon>
        <taxon>Actinomycetota</taxon>
        <taxon>Actinomycetes</taxon>
        <taxon>Bifidobacteriales</taxon>
        <taxon>Bifidobacteriaceae</taxon>
        <taxon>Bifidobacterium</taxon>
    </lineage>
</organism>
<evidence type="ECO:0000256" key="1">
    <source>
        <dbReference type="SAM" id="MobiDB-lite"/>
    </source>
</evidence>
<dbReference type="AlphaFoldDB" id="A0A971D087"/>
<evidence type="ECO:0000256" key="2">
    <source>
        <dbReference type="SAM" id="Phobius"/>
    </source>
</evidence>
<feature type="transmembrane region" description="Helical" evidence="2">
    <location>
        <begin position="85"/>
        <end position="104"/>
    </location>
</feature>
<gene>
    <name evidence="3" type="ORF">GXW98_07210</name>
</gene>
<feature type="transmembrane region" description="Helical" evidence="2">
    <location>
        <begin position="45"/>
        <end position="65"/>
    </location>
</feature>
<comment type="caution">
    <text evidence="3">The sequence shown here is derived from an EMBL/GenBank/DDBJ whole genome shotgun (WGS) entry which is preliminary data.</text>
</comment>
<sequence>MADDLDLFDGYDAAESGGRGPGNRRQGPGIISAPAIRHSTPLSRIAVIFGIGAVCICGLLLAVVVAPEKFASLRDVFPWPQSAAVAGGLAVAAVVLGIIARVRVPKELRSHSIGSWSIVCLFATVILLACVFVVQSLFPSGIIKESVKDEAPTAEVGSMKAGMEQTAGQCADGWVSVGTSEYPGVSNIEVCKNPQMAFVVFSNASAASLGRGIAEQQIASMLKQYESSSQTEGNWRILNGKQWLVVVDASKAAALQQKWGGTLTEIG</sequence>
<keyword evidence="2" id="KW-0472">Membrane</keyword>
<evidence type="ECO:0000313" key="3">
    <source>
        <dbReference type="EMBL" id="NLT80052.1"/>
    </source>
</evidence>
<dbReference type="EMBL" id="JAAXZR010000024">
    <property type="protein sequence ID" value="NLT80052.1"/>
    <property type="molecule type" value="Genomic_DNA"/>
</dbReference>
<protein>
    <submittedName>
        <fullName evidence="3">Uncharacterized protein</fullName>
    </submittedName>
</protein>
<feature type="region of interest" description="Disordered" evidence="1">
    <location>
        <begin position="1"/>
        <end position="26"/>
    </location>
</feature>
<dbReference type="Proteomes" id="UP000767327">
    <property type="component" value="Unassembled WGS sequence"/>
</dbReference>
<evidence type="ECO:0000313" key="4">
    <source>
        <dbReference type="Proteomes" id="UP000767327"/>
    </source>
</evidence>